<evidence type="ECO:0000256" key="6">
    <source>
        <dbReference type="ARBA" id="ARBA00023235"/>
    </source>
</evidence>
<dbReference type="EMBL" id="LSRX01000037">
    <property type="protein sequence ID" value="OLQ12866.1"/>
    <property type="molecule type" value="Genomic_DNA"/>
</dbReference>
<dbReference type="Pfam" id="PF00085">
    <property type="entry name" value="Thioredoxin"/>
    <property type="match status" value="1"/>
</dbReference>
<evidence type="ECO:0000256" key="7">
    <source>
        <dbReference type="ARBA" id="ARBA00023284"/>
    </source>
</evidence>
<feature type="transmembrane region" description="Helical" evidence="9">
    <location>
        <begin position="515"/>
        <end position="535"/>
    </location>
</feature>
<evidence type="ECO:0000256" key="9">
    <source>
        <dbReference type="SAM" id="Phobius"/>
    </source>
</evidence>
<dbReference type="EC" id="5.3.4.1" evidence="4"/>
<feature type="chain" id="PRO_5010326893" description="protein disulfide-isomerase" evidence="10">
    <location>
        <begin position="25"/>
        <end position="1090"/>
    </location>
</feature>
<dbReference type="CDD" id="cd02995">
    <property type="entry name" value="PDI_a_PDI_a'_C"/>
    <property type="match status" value="1"/>
</dbReference>
<comment type="catalytic activity">
    <reaction evidence="1">
        <text>Catalyzes the rearrangement of -S-S- bonds in proteins.</text>
        <dbReference type="EC" id="5.3.4.1"/>
    </reaction>
</comment>
<feature type="transmembrane region" description="Helical" evidence="9">
    <location>
        <begin position="369"/>
        <end position="393"/>
    </location>
</feature>
<keyword evidence="7" id="KW-0676">Redox-active center</keyword>
<feature type="region of interest" description="Disordered" evidence="8">
    <location>
        <begin position="1000"/>
        <end position="1039"/>
    </location>
</feature>
<name>A0A1Q9EZG5_SYMMI</name>
<proteinExistence type="inferred from homology"/>
<feature type="transmembrane region" description="Helical" evidence="9">
    <location>
        <begin position="586"/>
        <end position="609"/>
    </location>
</feature>
<feature type="domain" description="Thioredoxin" evidence="11">
    <location>
        <begin position="224"/>
        <end position="349"/>
    </location>
</feature>
<feature type="transmembrane region" description="Helical" evidence="9">
    <location>
        <begin position="555"/>
        <end position="574"/>
    </location>
</feature>
<evidence type="ECO:0000256" key="2">
    <source>
        <dbReference type="ARBA" id="ARBA00004319"/>
    </source>
</evidence>
<dbReference type="Gene3D" id="3.40.30.10">
    <property type="entry name" value="Glutaredoxin"/>
    <property type="match status" value="2"/>
</dbReference>
<feature type="transmembrane region" description="Helical" evidence="9">
    <location>
        <begin position="426"/>
        <end position="444"/>
    </location>
</feature>
<dbReference type="GO" id="GO:0034976">
    <property type="term" value="P:response to endoplasmic reticulum stress"/>
    <property type="evidence" value="ECO:0007669"/>
    <property type="project" value="TreeGrafter"/>
</dbReference>
<comment type="subcellular location">
    <subcellularLocation>
        <location evidence="2">Endoplasmic reticulum lumen</location>
    </subcellularLocation>
</comment>
<dbReference type="InterPro" id="IPR013766">
    <property type="entry name" value="Thioredoxin_domain"/>
</dbReference>
<keyword evidence="9" id="KW-0472">Membrane</keyword>
<dbReference type="SUPFAM" id="SSF52833">
    <property type="entry name" value="Thioredoxin-like"/>
    <property type="match status" value="2"/>
</dbReference>
<dbReference type="GO" id="GO:0003756">
    <property type="term" value="F:protein disulfide isomerase activity"/>
    <property type="evidence" value="ECO:0007669"/>
    <property type="project" value="UniProtKB-EC"/>
</dbReference>
<keyword evidence="10" id="KW-0732">Signal</keyword>
<evidence type="ECO:0000259" key="11">
    <source>
        <dbReference type="PROSITE" id="PS51352"/>
    </source>
</evidence>
<keyword evidence="13" id="KW-1185">Reference proteome</keyword>
<accession>A0A1Q9EZG5</accession>
<keyword evidence="6" id="KW-0413">Isomerase</keyword>
<reference evidence="12 13" key="1">
    <citation type="submission" date="2016-02" db="EMBL/GenBank/DDBJ databases">
        <title>Genome analysis of coral dinoflagellate symbionts highlights evolutionary adaptations to a symbiotic lifestyle.</title>
        <authorList>
            <person name="Aranda M."/>
            <person name="Li Y."/>
            <person name="Liew Y.J."/>
            <person name="Baumgarten S."/>
            <person name="Simakov O."/>
            <person name="Wilson M."/>
            <person name="Piel J."/>
            <person name="Ashoor H."/>
            <person name="Bougouffa S."/>
            <person name="Bajic V.B."/>
            <person name="Ryu T."/>
            <person name="Ravasi T."/>
            <person name="Bayer T."/>
            <person name="Micklem G."/>
            <person name="Kim H."/>
            <person name="Bhak J."/>
            <person name="Lajeunesse T.C."/>
            <person name="Voolstra C.R."/>
        </authorList>
    </citation>
    <scope>NUCLEOTIDE SEQUENCE [LARGE SCALE GENOMIC DNA]</scope>
    <source>
        <strain evidence="12 13">CCMP2467</strain>
    </source>
</reference>
<organism evidence="12 13">
    <name type="scientific">Symbiodinium microadriaticum</name>
    <name type="common">Dinoflagellate</name>
    <name type="synonym">Zooxanthella microadriatica</name>
    <dbReference type="NCBI Taxonomy" id="2951"/>
    <lineage>
        <taxon>Eukaryota</taxon>
        <taxon>Sar</taxon>
        <taxon>Alveolata</taxon>
        <taxon>Dinophyceae</taxon>
        <taxon>Suessiales</taxon>
        <taxon>Symbiodiniaceae</taxon>
        <taxon>Symbiodinium</taxon>
    </lineage>
</organism>
<feature type="signal peptide" evidence="10">
    <location>
        <begin position="1"/>
        <end position="24"/>
    </location>
</feature>
<keyword evidence="5" id="KW-0256">Endoplasmic reticulum</keyword>
<dbReference type="AlphaFoldDB" id="A0A1Q9EZG5"/>
<dbReference type="OrthoDB" id="417912at2759"/>
<dbReference type="Proteomes" id="UP000186817">
    <property type="component" value="Unassembled WGS sequence"/>
</dbReference>
<sequence>MALCARYRVLQCLVSLASLRPTTARLGMTSASLTSSTFDGFVRGADKVLIDFYDRKIDGWAEQKSELEQALRQVRDYGSDVAFATVDASTEEDLAKRYVVSGRFPQLLWFTHGEPTQYHRTLRTAKAMADFVLALDREPMMQVKSEQEASSSFNRAVFGKVKKGSSLYKALEVVATKHMDTVAVTYVDSSENDIKFLDEMKPEPIPYSGRLDVESLDAWVRDLLTKSEPIPEGHPVYQEGSLVVVGKTFEEAVSHRDKDVFMLVYAPWCGFSRKFFPVWNAFAQAVSNAKSLIVAKMDGDQNSSPLPDDFMWTSYPHIFFVKAGTKKPILFHGNRTVSHLVQFAEEHGTKPLDLEDPVPKILFGLAQKAGWLAMLLVMLGVAALSAGCGLLLVEAVQRMPENEEFSRRIEFSDLIRHYFPFPLDHAMMLIYHVYLMLTLMTYIIQSGQVVDYIILDSFGCAPGLRLSVDGGSHLICGTHRDSVTPFGEEAILSSSMCIIVLVCIPLAMKNLDDNILLQWAAIVGLSVMAAYWAVFMASQPNFPHALPAVTSSQTSLVGTVLFNFAFMSALPSWLNEKRPGVPVARSFGVALGYVVAVYTALGVLGGMALPPLSNSGQNLFSKLNESGSVVAQSSEPQRFPFSGTHKYGGPSLVWNGIEEGAPVNFQGGVLSWARPVPPLLEPTVDEVFWLHPSSPMCEPLWDYTMDSGGRNKSRKDCSLQNAWNAGADTPSRGWCLGVVQQWKCWDKCCLHAKMCGGVTMTTQHACDMQGHLDKQLHNSNHEMADLVRSHVELSKVVNKMVDNLNTHLRDSPTTIPTAWVDELKAALTPSVQLLKTVRDAVESGLDGLNKQMADQDLSALTTTFKDFFIRFEDGQDKITQALTAVEKLGKAQTATDASRDKLDKLEQLTRSKTTSIYEEIGLVKGQASQLHKDGQALLSKMMKTVEHLSAVQDGLAGTMAQIAATFSRPQPDPPGLARLVDTTLQQAEMLKELESHVATLREGQEELTETTKEIRERTPERPPYRAPPPAEAAHPQPRPAPQVIDLQSRVPTPMVRPLHQMTPGGIARVMYSDGSRQSFREEDLRGFVGQ</sequence>
<evidence type="ECO:0000313" key="13">
    <source>
        <dbReference type="Proteomes" id="UP000186817"/>
    </source>
</evidence>
<dbReference type="InterPro" id="IPR036249">
    <property type="entry name" value="Thioredoxin-like_sf"/>
</dbReference>
<feature type="transmembrane region" description="Helical" evidence="9">
    <location>
        <begin position="490"/>
        <end position="508"/>
    </location>
</feature>
<dbReference type="PANTHER" id="PTHR18929">
    <property type="entry name" value="PROTEIN DISULFIDE ISOMERASE"/>
    <property type="match status" value="1"/>
</dbReference>
<evidence type="ECO:0000256" key="1">
    <source>
        <dbReference type="ARBA" id="ARBA00001182"/>
    </source>
</evidence>
<feature type="compositionally biased region" description="Basic and acidic residues" evidence="8">
    <location>
        <begin position="1009"/>
        <end position="1023"/>
    </location>
</feature>
<evidence type="ECO:0000256" key="8">
    <source>
        <dbReference type="SAM" id="MobiDB-lite"/>
    </source>
</evidence>
<evidence type="ECO:0000256" key="3">
    <source>
        <dbReference type="ARBA" id="ARBA00006347"/>
    </source>
</evidence>
<comment type="caution">
    <text evidence="12">The sequence shown here is derived from an EMBL/GenBank/DDBJ whole genome shotgun (WGS) entry which is preliminary data.</text>
</comment>
<evidence type="ECO:0000256" key="4">
    <source>
        <dbReference type="ARBA" id="ARBA00012723"/>
    </source>
</evidence>
<comment type="similarity">
    <text evidence="3">Belongs to the protein disulfide isomerase family.</text>
</comment>
<dbReference type="PROSITE" id="PS51352">
    <property type="entry name" value="THIOREDOXIN_2"/>
    <property type="match status" value="1"/>
</dbReference>
<evidence type="ECO:0000256" key="5">
    <source>
        <dbReference type="ARBA" id="ARBA00022824"/>
    </source>
</evidence>
<evidence type="ECO:0000313" key="12">
    <source>
        <dbReference type="EMBL" id="OLQ12866.1"/>
    </source>
</evidence>
<gene>
    <name evidence="12" type="primary">SPAC1F5.02</name>
    <name evidence="12" type="ORF">AK812_SmicGene3196</name>
</gene>
<feature type="compositionally biased region" description="Pro residues" evidence="8">
    <location>
        <begin position="1024"/>
        <end position="1039"/>
    </location>
</feature>
<dbReference type="GO" id="GO:0005788">
    <property type="term" value="C:endoplasmic reticulum lumen"/>
    <property type="evidence" value="ECO:0007669"/>
    <property type="project" value="UniProtKB-SubCell"/>
</dbReference>
<keyword evidence="9" id="KW-0812">Transmembrane</keyword>
<keyword evidence="9" id="KW-1133">Transmembrane helix</keyword>
<dbReference type="CDD" id="cd02961">
    <property type="entry name" value="PDI_a_family"/>
    <property type="match status" value="1"/>
</dbReference>
<dbReference type="PANTHER" id="PTHR18929:SF132">
    <property type="entry name" value="PROTEIN DISULFIDE-ISOMERASE A3"/>
    <property type="match status" value="1"/>
</dbReference>
<evidence type="ECO:0000256" key="10">
    <source>
        <dbReference type="SAM" id="SignalP"/>
    </source>
</evidence>
<protein>
    <recommendedName>
        <fullName evidence="4">protein disulfide-isomerase</fullName>
        <ecNumber evidence="4">5.3.4.1</ecNumber>
    </recommendedName>
</protein>
<dbReference type="GO" id="GO:0006457">
    <property type="term" value="P:protein folding"/>
    <property type="evidence" value="ECO:0007669"/>
    <property type="project" value="TreeGrafter"/>
</dbReference>